<proteinExistence type="inferred from homology"/>
<dbReference type="InterPro" id="IPR050153">
    <property type="entry name" value="Metal_Ion_Import_ABC"/>
</dbReference>
<evidence type="ECO:0000313" key="6">
    <source>
        <dbReference type="EMBL" id="MBY0756198.1"/>
    </source>
</evidence>
<reference evidence="6 7" key="1">
    <citation type="journal article" date="2021" name="Cell Host Microbe">
        <title>in vivo commensal control of Clostridioides difficile virulence.</title>
        <authorList>
            <person name="Girinathan B.P."/>
            <person name="Dibenedetto N."/>
            <person name="Worley J.N."/>
            <person name="Peltier J."/>
            <person name="Arrieta-Ortiz M.L."/>
            <person name="Rupa Christinal Immanuel S."/>
            <person name="Lavin R."/>
            <person name="Delaney M.L."/>
            <person name="Cummins C."/>
            <person name="Hoffmann M."/>
            <person name="Luo Y."/>
            <person name="Gonzalez-Escalona N."/>
            <person name="Allard M."/>
            <person name="Onderdonk A.B."/>
            <person name="Gerber G.K."/>
            <person name="Sonenshein A.L."/>
            <person name="Baliga N."/>
            <person name="Dupuy B."/>
            <person name="Bry L."/>
        </authorList>
    </citation>
    <scope>NUCLEOTIDE SEQUENCE [LARGE SCALE GENOMIC DNA]</scope>
    <source>
        <strain evidence="6 7">DSM 599</strain>
    </source>
</reference>
<keyword evidence="4 6" id="KW-0067">ATP-binding</keyword>
<dbReference type="GO" id="GO:0005524">
    <property type="term" value="F:ATP binding"/>
    <property type="evidence" value="ECO:0007669"/>
    <property type="project" value="UniProtKB-KW"/>
</dbReference>
<accession>A0ABS7L010</accession>
<dbReference type="Gene3D" id="3.40.50.300">
    <property type="entry name" value="P-loop containing nucleotide triphosphate hydrolases"/>
    <property type="match status" value="1"/>
</dbReference>
<dbReference type="InterPro" id="IPR003593">
    <property type="entry name" value="AAA+_ATPase"/>
</dbReference>
<dbReference type="PANTHER" id="PTHR42734:SF17">
    <property type="entry name" value="METAL TRANSPORT SYSTEM ATP-BINDING PROTEIN TM_0124-RELATED"/>
    <property type="match status" value="1"/>
</dbReference>
<dbReference type="InterPro" id="IPR027417">
    <property type="entry name" value="P-loop_NTPase"/>
</dbReference>
<feature type="domain" description="ABC transporter" evidence="5">
    <location>
        <begin position="2"/>
        <end position="224"/>
    </location>
</feature>
<comment type="caution">
    <text evidence="6">The sequence shown here is derived from an EMBL/GenBank/DDBJ whole genome shotgun (WGS) entry which is preliminary data.</text>
</comment>
<dbReference type="SUPFAM" id="SSF52540">
    <property type="entry name" value="P-loop containing nucleoside triphosphate hydrolases"/>
    <property type="match status" value="1"/>
</dbReference>
<dbReference type="InterPro" id="IPR017871">
    <property type="entry name" value="ABC_transporter-like_CS"/>
</dbReference>
<dbReference type="EMBL" id="JAIKTU010000009">
    <property type="protein sequence ID" value="MBY0756198.1"/>
    <property type="molecule type" value="Genomic_DNA"/>
</dbReference>
<evidence type="ECO:0000256" key="1">
    <source>
        <dbReference type="ARBA" id="ARBA00005417"/>
    </source>
</evidence>
<keyword evidence="3" id="KW-0547">Nucleotide-binding</keyword>
<dbReference type="PROSITE" id="PS00211">
    <property type="entry name" value="ABC_TRANSPORTER_1"/>
    <property type="match status" value="1"/>
</dbReference>
<keyword evidence="7" id="KW-1185">Reference proteome</keyword>
<sequence>MININNLTFSYTNKPPYLIENVNLNIPKGIYLSIIGENGCAKTTLLKLILGLLKPTSGSITVNAKGVAYVPQKIESFNSQFPISVYEVLKTHGNSIGVKNKNEIKEALERVNMLDFTNKLIGSLSGGQQQRVFIARALMGNPELIILDEPSTGVDFKNQLSIYALLNKLNKENGKTIISVEHNIELALKYSTHILHVVAGVPTLYTKAQYINYRASLDKKILNL</sequence>
<name>A0ABS7L010_CLOSR</name>
<evidence type="ECO:0000256" key="2">
    <source>
        <dbReference type="ARBA" id="ARBA00022448"/>
    </source>
</evidence>
<dbReference type="InterPro" id="IPR003439">
    <property type="entry name" value="ABC_transporter-like_ATP-bd"/>
</dbReference>
<dbReference type="PROSITE" id="PS50893">
    <property type="entry name" value="ABC_TRANSPORTER_2"/>
    <property type="match status" value="1"/>
</dbReference>
<dbReference type="Proteomes" id="UP001299068">
    <property type="component" value="Unassembled WGS sequence"/>
</dbReference>
<evidence type="ECO:0000256" key="4">
    <source>
        <dbReference type="ARBA" id="ARBA00022840"/>
    </source>
</evidence>
<dbReference type="RefSeq" id="WP_221861469.1">
    <property type="nucleotide sequence ID" value="NZ_JAIKTU010000009.1"/>
</dbReference>
<gene>
    <name evidence="6" type="ORF">K5V21_12155</name>
</gene>
<dbReference type="SMART" id="SM00382">
    <property type="entry name" value="AAA"/>
    <property type="match status" value="1"/>
</dbReference>
<organism evidence="6 7">
    <name type="scientific">Clostridium sardiniense</name>
    <name type="common">Clostridium absonum</name>
    <dbReference type="NCBI Taxonomy" id="29369"/>
    <lineage>
        <taxon>Bacteria</taxon>
        <taxon>Bacillati</taxon>
        <taxon>Bacillota</taxon>
        <taxon>Clostridia</taxon>
        <taxon>Eubacteriales</taxon>
        <taxon>Clostridiaceae</taxon>
        <taxon>Clostridium</taxon>
    </lineage>
</organism>
<comment type="similarity">
    <text evidence="1">Belongs to the ABC transporter superfamily.</text>
</comment>
<protein>
    <submittedName>
        <fullName evidence="6">Metal ABC transporter ATP-binding protein</fullName>
    </submittedName>
</protein>
<dbReference type="Pfam" id="PF00005">
    <property type="entry name" value="ABC_tran"/>
    <property type="match status" value="1"/>
</dbReference>
<evidence type="ECO:0000256" key="3">
    <source>
        <dbReference type="ARBA" id="ARBA00022741"/>
    </source>
</evidence>
<evidence type="ECO:0000259" key="5">
    <source>
        <dbReference type="PROSITE" id="PS50893"/>
    </source>
</evidence>
<evidence type="ECO:0000313" key="7">
    <source>
        <dbReference type="Proteomes" id="UP001299068"/>
    </source>
</evidence>
<dbReference type="PANTHER" id="PTHR42734">
    <property type="entry name" value="METAL TRANSPORT SYSTEM ATP-BINDING PROTEIN TM_0124-RELATED"/>
    <property type="match status" value="1"/>
</dbReference>
<keyword evidence="2" id="KW-0813">Transport</keyword>